<organism evidence="3 4">
    <name type="scientific">Perkinsus olseni</name>
    <name type="common">Perkinsus atlanticus</name>
    <dbReference type="NCBI Taxonomy" id="32597"/>
    <lineage>
        <taxon>Eukaryota</taxon>
        <taxon>Sar</taxon>
        <taxon>Alveolata</taxon>
        <taxon>Perkinsozoa</taxon>
        <taxon>Perkinsea</taxon>
        <taxon>Perkinsida</taxon>
        <taxon>Perkinsidae</taxon>
        <taxon>Perkinsus</taxon>
    </lineage>
</organism>
<dbReference type="AlphaFoldDB" id="A0A7J6LU94"/>
<proteinExistence type="predicted"/>
<evidence type="ECO:0000313" key="3">
    <source>
        <dbReference type="EMBL" id="KAF4662381.1"/>
    </source>
</evidence>
<feature type="chain" id="PRO_5029638331" evidence="2">
    <location>
        <begin position="22"/>
        <end position="561"/>
    </location>
</feature>
<evidence type="ECO:0000256" key="1">
    <source>
        <dbReference type="SAM" id="MobiDB-lite"/>
    </source>
</evidence>
<gene>
    <name evidence="3" type="ORF">FOZ61_002519</name>
</gene>
<accession>A0A7J6LU94</accession>
<feature type="compositionally biased region" description="Low complexity" evidence="1">
    <location>
        <begin position="527"/>
        <end position="541"/>
    </location>
</feature>
<name>A0A7J6LU94_PEROL</name>
<keyword evidence="2" id="KW-0732">Signal</keyword>
<dbReference type="OrthoDB" id="432464at2759"/>
<evidence type="ECO:0000256" key="2">
    <source>
        <dbReference type="SAM" id="SignalP"/>
    </source>
</evidence>
<dbReference type="Proteomes" id="UP000570595">
    <property type="component" value="Unassembled WGS sequence"/>
</dbReference>
<dbReference type="EMBL" id="JABAHT010000170">
    <property type="protein sequence ID" value="KAF4662381.1"/>
    <property type="molecule type" value="Genomic_DNA"/>
</dbReference>
<feature type="signal peptide" evidence="2">
    <location>
        <begin position="1"/>
        <end position="21"/>
    </location>
</feature>
<protein>
    <submittedName>
        <fullName evidence="3">Uncharacterized protein</fullName>
    </submittedName>
</protein>
<reference evidence="3 4" key="1">
    <citation type="submission" date="2020-04" db="EMBL/GenBank/DDBJ databases">
        <title>Perkinsus olseni comparative genomics.</title>
        <authorList>
            <person name="Bogema D.R."/>
        </authorList>
    </citation>
    <scope>NUCLEOTIDE SEQUENCE [LARGE SCALE GENOMIC DNA]</scope>
    <source>
        <strain evidence="3">ATCC PRA-179</strain>
    </source>
</reference>
<comment type="caution">
    <text evidence="3">The sequence shown here is derived from an EMBL/GenBank/DDBJ whole genome shotgun (WGS) entry which is preliminary data.</text>
</comment>
<evidence type="ECO:0000313" key="4">
    <source>
        <dbReference type="Proteomes" id="UP000570595"/>
    </source>
</evidence>
<feature type="region of interest" description="Disordered" evidence="1">
    <location>
        <begin position="503"/>
        <end position="541"/>
    </location>
</feature>
<sequence length="561" mass="61494">MYLKCIALTAGLAAATATTDADVLHDLNDRFNLGKPSDDMGEAGVLLHHFSKSHAGLLGEPWRPYTHEECALYKYPRCNTTADRSCAYISNNRRRNYEDGNIIVFSVDIGGIIYNPYKNNAMCVYSEDAGSDDRTNRGCGCHQNDPDCLARGTNNSCVLDLKAGVKDLDTCWWGPENLKKMMHLQSFSMYNEVVLDTDPWIGNLPHSIDAFFYIPGAAQLCDTLDAYDTFKAKYPDANVPLVELDIGAEESPFTLSNYSSPADASCPVHKTEPSSAKGSSLSITIILASSLLVILCYLNAHAVALGEPWRPYTAEECAQHDYFGCDTTGDRACTLISNNQTRNDEDGSIPVYSTSVGGIIFNPQKSTVMCAYSQDGATDDRYNRGCGCHHGDEACEQRHTNNSCVLDVKAGVDDYNVCWWGKDDLKQMFDHQEGVYNEVVLDATPWLNNLPDSIEAFFYVKGADKLNDTIDAYHTFLNSYPDACVPLIEMDIHADDSPFSYSSHISDGKTDCESTINYSPSDEEESTTSAPTTSSPTSSANSISGFLPLVVTVGFISTLLS</sequence>